<gene>
    <name evidence="5" type="ORF">E9229_000419</name>
</gene>
<dbReference type="GO" id="GO:0005524">
    <property type="term" value="F:ATP binding"/>
    <property type="evidence" value="ECO:0007669"/>
    <property type="project" value="UniProtKB-KW"/>
</dbReference>
<reference evidence="5 6" key="1">
    <citation type="submission" date="2020-08" db="EMBL/GenBank/DDBJ databases">
        <title>Sequencing the genomes of 1000 actinobacteria strains.</title>
        <authorList>
            <person name="Klenk H.-P."/>
        </authorList>
    </citation>
    <scope>NUCLEOTIDE SEQUENCE [LARGE SCALE GENOMIC DNA]</scope>
    <source>
        <strain evidence="5 6">DSM 22826</strain>
    </source>
</reference>
<keyword evidence="5" id="KW-0378">Hydrolase</keyword>
<dbReference type="EMBL" id="JACHVS010000001">
    <property type="protein sequence ID" value="MBB2994228.1"/>
    <property type="molecule type" value="Genomic_DNA"/>
</dbReference>
<dbReference type="AlphaFoldDB" id="A0A839QDG7"/>
<dbReference type="Pfam" id="PF22982">
    <property type="entry name" value="WHD_HRQ1"/>
    <property type="match status" value="1"/>
</dbReference>
<keyword evidence="6" id="KW-1185">Reference proteome</keyword>
<feature type="domain" description="Helicase ATP-binding" evidence="3">
    <location>
        <begin position="64"/>
        <end position="251"/>
    </location>
</feature>
<dbReference type="GO" id="GO:0003676">
    <property type="term" value="F:nucleic acid binding"/>
    <property type="evidence" value="ECO:0007669"/>
    <property type="project" value="InterPro"/>
</dbReference>
<evidence type="ECO:0000313" key="6">
    <source>
        <dbReference type="Proteomes" id="UP000523000"/>
    </source>
</evidence>
<evidence type="ECO:0000256" key="1">
    <source>
        <dbReference type="ARBA" id="ARBA00022741"/>
    </source>
</evidence>
<dbReference type="InterPro" id="IPR018973">
    <property type="entry name" value="MZB"/>
</dbReference>
<evidence type="ECO:0000256" key="2">
    <source>
        <dbReference type="ARBA" id="ARBA00022840"/>
    </source>
</evidence>
<comment type="caution">
    <text evidence="5">The sequence shown here is derived from an EMBL/GenBank/DDBJ whole genome shotgun (WGS) entry which is preliminary data.</text>
</comment>
<protein>
    <submittedName>
        <fullName evidence="5">DEAD/DEAH box helicase domain-containing protein</fullName>
    </submittedName>
</protein>
<dbReference type="Pfam" id="PF00270">
    <property type="entry name" value="DEAD"/>
    <property type="match status" value="1"/>
</dbReference>
<feature type="domain" description="Helicase C-terminal" evidence="4">
    <location>
        <begin position="291"/>
        <end position="444"/>
    </location>
</feature>
<dbReference type="InterPro" id="IPR014001">
    <property type="entry name" value="Helicase_ATP-bd"/>
</dbReference>
<dbReference type="Pfam" id="PF09369">
    <property type="entry name" value="MZB"/>
    <property type="match status" value="1"/>
</dbReference>
<dbReference type="GO" id="GO:0006289">
    <property type="term" value="P:nucleotide-excision repair"/>
    <property type="evidence" value="ECO:0007669"/>
    <property type="project" value="TreeGrafter"/>
</dbReference>
<dbReference type="SMART" id="SM00487">
    <property type="entry name" value="DEXDc"/>
    <property type="match status" value="1"/>
</dbReference>
<dbReference type="GO" id="GO:0036297">
    <property type="term" value="P:interstrand cross-link repair"/>
    <property type="evidence" value="ECO:0007669"/>
    <property type="project" value="TreeGrafter"/>
</dbReference>
<dbReference type="InterPro" id="IPR022307">
    <property type="entry name" value="Helicase_put_actinobac"/>
</dbReference>
<dbReference type="PROSITE" id="PS51194">
    <property type="entry name" value="HELICASE_CTER"/>
    <property type="match status" value="1"/>
</dbReference>
<dbReference type="CDD" id="cd18797">
    <property type="entry name" value="SF2_C_Hrq"/>
    <property type="match status" value="1"/>
</dbReference>
<dbReference type="InterPro" id="IPR055227">
    <property type="entry name" value="HRQ1_WHD"/>
</dbReference>
<sequence length="772" mass="82586">MRESSAPLAALGYGEHPEALRHARTLPAREALHGPWPDWVHPEVVAAYGALGVSTPWLHQVQAADLIHSGKHTIIATGTASGKSLAYQLPALNAVHSSVLEGKVSLVPTDATVLYLSPTKALAADQRSSIEALGLETLRIAGYDGDTDASARRWIRDHANVVLSNPDMLNFGILPNHQWWARFFRRLSFVVIDEAHGYRGVFGSHVANLLRRLRRICAHYGADPVFIGASATSAEPAASFGKLIGAPAVAVTEDFSPHGAVTIALWEPPLTGLRGENGAPQRRTAIAETSTLLANLVCSHTRTIAFIKSRRGAETIAASARRLVDEVHPSLPARIAAYRSGYLPAERRELERGLRSGELLGVASTSALELGIDVAGLDAVLVAGWPGTRASFFQQIGRAGRAGQEALAVLVASDDPLDTYLVNNPAAIFELGVEATVFDPHNPHVLAPHLCAAAAELPLRTEDAELFGPGTQDLLDDLVIRGYLRRRPAGWFWTHPQSAAAMVNLRADGGGPVSIIESETGALLGTMDSPQTHYQAHTGAVYIHQGASYLVDELDEAGHCVLVTRANPDFYTQARDITTVEVLQTERSKDWGEAKVYFGDVLVTTQVVSFQRKALVSNEVLGEEPLELGARDLHTKAIWFTLPDSAMAAAGIHAADVPGALHAAEHAAIGLLPLVASSDRWDIGGVSTALHMDTGLPTIFVYDGHPGGAGFVERGYERTITWLRATRDAIIACECETGCPSCVQSPKCGNKNNPLHKDGAIRLLGALLRDAS</sequence>
<dbReference type="NCBIfam" id="TIGR03817">
    <property type="entry name" value="DECH_helic"/>
    <property type="match status" value="1"/>
</dbReference>
<dbReference type="PROSITE" id="PS51192">
    <property type="entry name" value="HELICASE_ATP_BIND_1"/>
    <property type="match status" value="1"/>
</dbReference>
<dbReference type="Pfam" id="PF00271">
    <property type="entry name" value="Helicase_C"/>
    <property type="match status" value="1"/>
</dbReference>
<dbReference type="InterPro" id="IPR027417">
    <property type="entry name" value="P-loop_NTPase"/>
</dbReference>
<accession>A0A839QDG7</accession>
<name>A0A839QDG7_9MICC</name>
<dbReference type="GO" id="GO:0043138">
    <property type="term" value="F:3'-5' DNA helicase activity"/>
    <property type="evidence" value="ECO:0007669"/>
    <property type="project" value="TreeGrafter"/>
</dbReference>
<evidence type="ECO:0000259" key="3">
    <source>
        <dbReference type="PROSITE" id="PS51192"/>
    </source>
</evidence>
<dbReference type="SMART" id="SM00490">
    <property type="entry name" value="HELICc"/>
    <property type="match status" value="1"/>
</dbReference>
<dbReference type="PANTHER" id="PTHR47957:SF3">
    <property type="entry name" value="ATP-DEPENDENT HELICASE HRQ1"/>
    <property type="match status" value="1"/>
</dbReference>
<proteinExistence type="predicted"/>
<dbReference type="PANTHER" id="PTHR47957">
    <property type="entry name" value="ATP-DEPENDENT HELICASE HRQ1"/>
    <property type="match status" value="1"/>
</dbReference>
<evidence type="ECO:0000259" key="4">
    <source>
        <dbReference type="PROSITE" id="PS51194"/>
    </source>
</evidence>
<dbReference type="SUPFAM" id="SSF52540">
    <property type="entry name" value="P-loop containing nucleoside triphosphate hydrolases"/>
    <property type="match status" value="1"/>
</dbReference>
<evidence type="ECO:0000313" key="5">
    <source>
        <dbReference type="EMBL" id="MBB2994228.1"/>
    </source>
</evidence>
<dbReference type="InterPro" id="IPR001650">
    <property type="entry name" value="Helicase_C-like"/>
</dbReference>
<dbReference type="InterPro" id="IPR011545">
    <property type="entry name" value="DEAD/DEAH_box_helicase_dom"/>
</dbReference>
<dbReference type="CDD" id="cd17923">
    <property type="entry name" value="DEXHc_Hrq1-like"/>
    <property type="match status" value="1"/>
</dbReference>
<keyword evidence="2" id="KW-0067">ATP-binding</keyword>
<dbReference type="Gene3D" id="3.40.50.300">
    <property type="entry name" value="P-loop containing nucleotide triphosphate hydrolases"/>
    <property type="match status" value="2"/>
</dbReference>
<keyword evidence="1" id="KW-0547">Nucleotide-binding</keyword>
<organism evidence="5 6">
    <name type="scientific">Paeniglutamicibacter cryotolerans</name>
    <dbReference type="NCBI Taxonomy" id="670079"/>
    <lineage>
        <taxon>Bacteria</taxon>
        <taxon>Bacillati</taxon>
        <taxon>Actinomycetota</taxon>
        <taxon>Actinomycetes</taxon>
        <taxon>Micrococcales</taxon>
        <taxon>Micrococcaceae</taxon>
        <taxon>Paeniglutamicibacter</taxon>
    </lineage>
</organism>
<keyword evidence="5" id="KW-0347">Helicase</keyword>
<dbReference type="Proteomes" id="UP000523000">
    <property type="component" value="Unassembled WGS sequence"/>
</dbReference>